<proteinExistence type="predicted"/>
<gene>
    <name evidence="2" type="ORF">EYF80_025717</name>
</gene>
<name>A0A4Z2HE25_9TELE</name>
<evidence type="ECO:0000313" key="3">
    <source>
        <dbReference type="Proteomes" id="UP000314294"/>
    </source>
</evidence>
<sequence>MPAEPLSQESESGRSKRIATRSRSRRVHVEPGVSGGPSVDAPSSPIPPLAVTLQLKTFSSFDTHEAPGRRQPALLENKDAICAASGRPAARRDASEKEKEKEKEEEEEEEEEEEGGSLFTDGTN</sequence>
<feature type="compositionally biased region" description="Acidic residues" evidence="1">
    <location>
        <begin position="103"/>
        <end position="115"/>
    </location>
</feature>
<dbReference type="Proteomes" id="UP000314294">
    <property type="component" value="Unassembled WGS sequence"/>
</dbReference>
<feature type="compositionally biased region" description="Basic residues" evidence="1">
    <location>
        <begin position="15"/>
        <end position="26"/>
    </location>
</feature>
<dbReference type="AlphaFoldDB" id="A0A4Z2HE25"/>
<comment type="caution">
    <text evidence="2">The sequence shown here is derived from an EMBL/GenBank/DDBJ whole genome shotgun (WGS) entry which is preliminary data.</text>
</comment>
<feature type="region of interest" description="Disordered" evidence="1">
    <location>
        <begin position="1"/>
        <end position="47"/>
    </location>
</feature>
<organism evidence="2 3">
    <name type="scientific">Liparis tanakae</name>
    <name type="common">Tanaka's snailfish</name>
    <dbReference type="NCBI Taxonomy" id="230148"/>
    <lineage>
        <taxon>Eukaryota</taxon>
        <taxon>Metazoa</taxon>
        <taxon>Chordata</taxon>
        <taxon>Craniata</taxon>
        <taxon>Vertebrata</taxon>
        <taxon>Euteleostomi</taxon>
        <taxon>Actinopterygii</taxon>
        <taxon>Neopterygii</taxon>
        <taxon>Teleostei</taxon>
        <taxon>Neoteleostei</taxon>
        <taxon>Acanthomorphata</taxon>
        <taxon>Eupercaria</taxon>
        <taxon>Perciformes</taxon>
        <taxon>Cottioidei</taxon>
        <taxon>Cottales</taxon>
        <taxon>Liparidae</taxon>
        <taxon>Liparis</taxon>
    </lineage>
</organism>
<protein>
    <submittedName>
        <fullName evidence="2">Uncharacterized protein</fullName>
    </submittedName>
</protein>
<keyword evidence="3" id="KW-1185">Reference proteome</keyword>
<accession>A0A4Z2HE25</accession>
<reference evidence="2 3" key="1">
    <citation type="submission" date="2019-03" db="EMBL/GenBank/DDBJ databases">
        <title>First draft genome of Liparis tanakae, snailfish: a comprehensive survey of snailfish specific genes.</title>
        <authorList>
            <person name="Kim W."/>
            <person name="Song I."/>
            <person name="Jeong J.-H."/>
            <person name="Kim D."/>
            <person name="Kim S."/>
            <person name="Ryu S."/>
            <person name="Song J.Y."/>
            <person name="Lee S.K."/>
        </authorList>
    </citation>
    <scope>NUCLEOTIDE SEQUENCE [LARGE SCALE GENOMIC DNA]</scope>
    <source>
        <tissue evidence="2">Muscle</tissue>
    </source>
</reference>
<evidence type="ECO:0000313" key="2">
    <source>
        <dbReference type="EMBL" id="TNN64099.1"/>
    </source>
</evidence>
<dbReference type="EMBL" id="SRLO01000259">
    <property type="protein sequence ID" value="TNN64099.1"/>
    <property type="molecule type" value="Genomic_DNA"/>
</dbReference>
<evidence type="ECO:0000256" key="1">
    <source>
        <dbReference type="SAM" id="MobiDB-lite"/>
    </source>
</evidence>
<feature type="compositionally biased region" description="Basic and acidic residues" evidence="1">
    <location>
        <begin position="90"/>
        <end position="102"/>
    </location>
</feature>
<feature type="region of interest" description="Disordered" evidence="1">
    <location>
        <begin position="62"/>
        <end position="124"/>
    </location>
</feature>